<feature type="region of interest" description="Disordered" evidence="1">
    <location>
        <begin position="105"/>
        <end position="151"/>
    </location>
</feature>
<evidence type="ECO:0000256" key="1">
    <source>
        <dbReference type="SAM" id="MobiDB-lite"/>
    </source>
</evidence>
<evidence type="ECO:0000256" key="2">
    <source>
        <dbReference type="SAM" id="SignalP"/>
    </source>
</evidence>
<feature type="signal peptide" evidence="2">
    <location>
        <begin position="1"/>
        <end position="17"/>
    </location>
</feature>
<dbReference type="InterPro" id="IPR051077">
    <property type="entry name" value="Ca-dependent_lectin"/>
</dbReference>
<feature type="chain" id="PRO_5042813368" evidence="2">
    <location>
        <begin position="18"/>
        <end position="404"/>
    </location>
</feature>
<keyword evidence="4" id="KW-1185">Reference proteome</keyword>
<evidence type="ECO:0000313" key="3">
    <source>
        <dbReference type="EMBL" id="KAK7107182.1"/>
    </source>
</evidence>
<feature type="compositionally biased region" description="Polar residues" evidence="1">
    <location>
        <begin position="105"/>
        <end position="118"/>
    </location>
</feature>
<dbReference type="PANTHER" id="PTHR24024">
    <property type="entry name" value="PULMONARY SURFACTANT-ASSOCIATED PROTEIN A"/>
    <property type="match status" value="1"/>
</dbReference>
<name>A0AAN9BKD3_9CAEN</name>
<comment type="caution">
    <text evidence="3">The sequence shown here is derived from an EMBL/GenBank/DDBJ whole genome shotgun (WGS) entry which is preliminary data.</text>
</comment>
<reference evidence="3 4" key="1">
    <citation type="submission" date="2024-02" db="EMBL/GenBank/DDBJ databases">
        <title>Chromosome-scale genome assembly of the rough periwinkle Littorina saxatilis.</title>
        <authorList>
            <person name="De Jode A."/>
            <person name="Faria R."/>
            <person name="Formenti G."/>
            <person name="Sims Y."/>
            <person name="Smith T.P."/>
            <person name="Tracey A."/>
            <person name="Wood J.M.D."/>
            <person name="Zagrodzka Z.B."/>
            <person name="Johannesson K."/>
            <person name="Butlin R.K."/>
            <person name="Leder E.H."/>
        </authorList>
    </citation>
    <scope>NUCLEOTIDE SEQUENCE [LARGE SCALE GENOMIC DNA]</scope>
    <source>
        <strain evidence="3">Snail1</strain>
        <tissue evidence="3">Muscle</tissue>
    </source>
</reference>
<dbReference type="EMBL" id="JBAMIC010000004">
    <property type="protein sequence ID" value="KAK7107182.1"/>
    <property type="molecule type" value="Genomic_DNA"/>
</dbReference>
<protein>
    <submittedName>
        <fullName evidence="3">Uncharacterized protein</fullName>
    </submittedName>
</protein>
<evidence type="ECO:0000313" key="4">
    <source>
        <dbReference type="Proteomes" id="UP001374579"/>
    </source>
</evidence>
<dbReference type="AlphaFoldDB" id="A0AAN9BKD3"/>
<accession>A0AAN9BKD3</accession>
<dbReference type="PANTHER" id="PTHR24024:SF18">
    <property type="entry name" value="SHORT-CHAIN COLLAGEN C4-LIKE"/>
    <property type="match status" value="1"/>
</dbReference>
<proteinExistence type="predicted"/>
<feature type="compositionally biased region" description="Basic residues" evidence="1">
    <location>
        <begin position="120"/>
        <end position="144"/>
    </location>
</feature>
<gene>
    <name evidence="3" type="ORF">V1264_015142</name>
</gene>
<organism evidence="3 4">
    <name type="scientific">Littorina saxatilis</name>
    <dbReference type="NCBI Taxonomy" id="31220"/>
    <lineage>
        <taxon>Eukaryota</taxon>
        <taxon>Metazoa</taxon>
        <taxon>Spiralia</taxon>
        <taxon>Lophotrochozoa</taxon>
        <taxon>Mollusca</taxon>
        <taxon>Gastropoda</taxon>
        <taxon>Caenogastropoda</taxon>
        <taxon>Littorinimorpha</taxon>
        <taxon>Littorinoidea</taxon>
        <taxon>Littorinidae</taxon>
        <taxon>Littorina</taxon>
    </lineage>
</organism>
<sequence>MLVIVIPVLVLVCPCQGFPEQVPDTATIKDELLENKLISLLREHEARTASLFKIQNTKLEYLTNLLRSQEQKLYNQEILLQKQGAKLSYQETLLLQQRRTIEQLTNRHSRSKSFQDQNLRQKRNKSQPKTRRVGKSRLEKRRVGKTSDSTPHDVMLLRDAADPLEAVVSRISQQVTEIEADFQAFKTQTANDIQTSKTKTDNDINALKTQTTGDIQTLQNSNTQQDLAIQDTQSSTFVHWGSSTCSNLSGIVYSGVVGGAWYRHSGSATNYLCMTMSPVASSHPVTGVVAYLYGSEYETWDSYQFRVPVCAVCRSTLSTTVMIPGTNVCTPGWHLQYSGFIMTGTYFHDAGSEYICVDSKLENTTLGDASQEGAVLEYTVTRCGTLPCTVYSNNTVVTCAVCSK</sequence>
<keyword evidence="2" id="KW-0732">Signal</keyword>
<dbReference type="Proteomes" id="UP001374579">
    <property type="component" value="Unassembled WGS sequence"/>
</dbReference>
<dbReference type="GO" id="GO:0005615">
    <property type="term" value="C:extracellular space"/>
    <property type="evidence" value="ECO:0007669"/>
    <property type="project" value="TreeGrafter"/>
</dbReference>